<reference evidence="2" key="1">
    <citation type="journal article" date="2023" name="Mol. Phylogenet. Evol.">
        <title>Genome-scale phylogeny and comparative genomics of the fungal order Sordariales.</title>
        <authorList>
            <person name="Hensen N."/>
            <person name="Bonometti L."/>
            <person name="Westerberg I."/>
            <person name="Brannstrom I.O."/>
            <person name="Guillou S."/>
            <person name="Cros-Aarteil S."/>
            <person name="Calhoun S."/>
            <person name="Haridas S."/>
            <person name="Kuo A."/>
            <person name="Mondo S."/>
            <person name="Pangilinan J."/>
            <person name="Riley R."/>
            <person name="LaButti K."/>
            <person name="Andreopoulos B."/>
            <person name="Lipzen A."/>
            <person name="Chen C."/>
            <person name="Yan M."/>
            <person name="Daum C."/>
            <person name="Ng V."/>
            <person name="Clum A."/>
            <person name="Steindorff A."/>
            <person name="Ohm R.A."/>
            <person name="Martin F."/>
            <person name="Silar P."/>
            <person name="Natvig D.O."/>
            <person name="Lalanne C."/>
            <person name="Gautier V."/>
            <person name="Ament-Velasquez S.L."/>
            <person name="Kruys A."/>
            <person name="Hutchinson M.I."/>
            <person name="Powell A.J."/>
            <person name="Barry K."/>
            <person name="Miller A.N."/>
            <person name="Grigoriev I.V."/>
            <person name="Debuchy R."/>
            <person name="Gladieux P."/>
            <person name="Hiltunen Thoren M."/>
            <person name="Johannesson H."/>
        </authorList>
    </citation>
    <scope>NUCLEOTIDE SEQUENCE</scope>
    <source>
        <strain evidence="2">CBS 118394</strain>
    </source>
</reference>
<evidence type="ECO:0008006" key="4">
    <source>
        <dbReference type="Google" id="ProtNLM"/>
    </source>
</evidence>
<dbReference type="GO" id="GO:0008897">
    <property type="term" value="F:holo-[acyl-carrier-protein] synthase activity"/>
    <property type="evidence" value="ECO:0007669"/>
    <property type="project" value="InterPro"/>
</dbReference>
<comment type="caution">
    <text evidence="2">The sequence shown here is derived from an EMBL/GenBank/DDBJ whole genome shotgun (WGS) entry which is preliminary data.</text>
</comment>
<dbReference type="Proteomes" id="UP001283341">
    <property type="component" value="Unassembled WGS sequence"/>
</dbReference>
<feature type="compositionally biased region" description="Acidic residues" evidence="1">
    <location>
        <begin position="200"/>
        <end position="222"/>
    </location>
</feature>
<evidence type="ECO:0000313" key="3">
    <source>
        <dbReference type="Proteomes" id="UP001283341"/>
    </source>
</evidence>
<dbReference type="SUPFAM" id="SSF56214">
    <property type="entry name" value="4'-phosphopantetheinyl transferase"/>
    <property type="match status" value="1"/>
</dbReference>
<reference evidence="2" key="2">
    <citation type="submission" date="2023-06" db="EMBL/GenBank/DDBJ databases">
        <authorList>
            <consortium name="Lawrence Berkeley National Laboratory"/>
            <person name="Haridas S."/>
            <person name="Hensen N."/>
            <person name="Bonometti L."/>
            <person name="Westerberg I."/>
            <person name="Brannstrom I.O."/>
            <person name="Guillou S."/>
            <person name="Cros-Aarteil S."/>
            <person name="Calhoun S."/>
            <person name="Kuo A."/>
            <person name="Mondo S."/>
            <person name="Pangilinan J."/>
            <person name="Riley R."/>
            <person name="Labutti K."/>
            <person name="Andreopoulos B."/>
            <person name="Lipzen A."/>
            <person name="Chen C."/>
            <person name="Yanf M."/>
            <person name="Daum C."/>
            <person name="Ng V."/>
            <person name="Clum A."/>
            <person name="Steindorff A."/>
            <person name="Ohm R."/>
            <person name="Martin F."/>
            <person name="Silar P."/>
            <person name="Natvig D."/>
            <person name="Lalanne C."/>
            <person name="Gautier V."/>
            <person name="Ament-Velasquez S.L."/>
            <person name="Kruys A."/>
            <person name="Hutchinson M.I."/>
            <person name="Powell A.J."/>
            <person name="Barry K."/>
            <person name="Miller A.N."/>
            <person name="Grigoriev I.V."/>
            <person name="Debuchy R."/>
            <person name="Gladieux P."/>
            <person name="Thoren M.H."/>
            <person name="Johannesson H."/>
        </authorList>
    </citation>
    <scope>NUCLEOTIDE SEQUENCE</scope>
    <source>
        <strain evidence="2">CBS 118394</strain>
    </source>
</reference>
<feature type="region of interest" description="Disordered" evidence="1">
    <location>
        <begin position="200"/>
        <end position="234"/>
    </location>
</feature>
<gene>
    <name evidence="2" type="ORF">B0H66DRAFT_559297</name>
</gene>
<name>A0AAE0M5E8_9PEZI</name>
<dbReference type="Gene3D" id="3.90.470.20">
    <property type="entry name" value="4'-phosphopantetheinyl transferase domain"/>
    <property type="match status" value="1"/>
</dbReference>
<dbReference type="AlphaFoldDB" id="A0AAE0M5E8"/>
<accession>A0AAE0M5E8</accession>
<sequence length="234" mass="26070">MAQRQLLPFPFPLNVGTDICQISRIRRLLTPEWKAGRFIRRILAPEELRKLKKASTSRKYLQPILNHDPKVKEWSSEEQKAWKECCNQAAEFMAGRFAAKEAVIKAHPHLRPKLRFHDIIIRTSTQTHRPVSPGKLKWGAQGLENHEGREDGSGAPVAIILGGRMSGRPPHDQTALVSISHDTEYATAVCIGFVADTPPEDDNLDVDVDGNAAEEDNVDVDVDGNATDKKVSPE</sequence>
<evidence type="ECO:0000256" key="1">
    <source>
        <dbReference type="SAM" id="MobiDB-lite"/>
    </source>
</evidence>
<dbReference type="EMBL" id="JAUEDM010000004">
    <property type="protein sequence ID" value="KAK3319353.1"/>
    <property type="molecule type" value="Genomic_DNA"/>
</dbReference>
<protein>
    <recommendedName>
        <fullName evidence="4">4'-phosphopantetheinyl transferase domain-containing protein</fullName>
    </recommendedName>
</protein>
<keyword evidence="3" id="KW-1185">Reference proteome</keyword>
<dbReference type="GO" id="GO:0000287">
    <property type="term" value="F:magnesium ion binding"/>
    <property type="evidence" value="ECO:0007669"/>
    <property type="project" value="InterPro"/>
</dbReference>
<evidence type="ECO:0000313" key="2">
    <source>
        <dbReference type="EMBL" id="KAK3319353.1"/>
    </source>
</evidence>
<dbReference type="InterPro" id="IPR037143">
    <property type="entry name" value="4-PPantetheinyl_Trfase_dom_sf"/>
</dbReference>
<organism evidence="2 3">
    <name type="scientific">Apodospora peruviana</name>
    <dbReference type="NCBI Taxonomy" id="516989"/>
    <lineage>
        <taxon>Eukaryota</taxon>
        <taxon>Fungi</taxon>
        <taxon>Dikarya</taxon>
        <taxon>Ascomycota</taxon>
        <taxon>Pezizomycotina</taxon>
        <taxon>Sordariomycetes</taxon>
        <taxon>Sordariomycetidae</taxon>
        <taxon>Sordariales</taxon>
        <taxon>Lasiosphaeriaceae</taxon>
        <taxon>Apodospora</taxon>
    </lineage>
</organism>
<proteinExistence type="predicted"/>